<gene>
    <name evidence="1" type="ORF">GPM918_LOCUS33097</name>
    <name evidence="2" type="ORF">SRO942_LOCUS33776</name>
</gene>
<dbReference type="AlphaFoldDB" id="A0A815KS41"/>
<dbReference type="PANTHER" id="PTHR31630">
    <property type="entry name" value="PHYTANOYL-COA DIOXYGENASE-RELATED-RELATED"/>
    <property type="match status" value="1"/>
</dbReference>
<dbReference type="EMBL" id="CAJOBC010082762">
    <property type="protein sequence ID" value="CAF4291563.1"/>
    <property type="molecule type" value="Genomic_DNA"/>
</dbReference>
<dbReference type="SUPFAM" id="SSF51197">
    <property type="entry name" value="Clavaminate synthase-like"/>
    <property type="match status" value="1"/>
</dbReference>
<sequence>MLRAVFLRPVYGPSVYGPYRSTCVTVYSSPISLDIDGSVMENLSITEDVIIGSHSKTTEYDKNGFEVDYTEPIPRFSVSSPTSVQEGVDYLHENGYAVFSNVLSDDEIKTNKDLLWEFLEQLPNSHIKRDKPETWSDNWPGMSYTGILYDQGIGQSKFVWSVRNNRNIKKVFSDIWQTNELLVSFDGAGCFRDWSYDDSWKTSNGWIHVDQHPIKKPNQCCVQGLVAITDNDESTGGLIVYPKSHHRFSELVGLIPPWDVGHDYVKIQPEHQILKQINSSEKIVFKLVKCKAGDLVVWDSRVIHCNTPAFKIPSHKMKYDLIRIVAYVSMSPTSFVSEGQNYKTLDEFRKLRKKCVISNCTTTHWSQELHIASDAPNIPKFSIKNLNSYQRSLIIGTNAEDD</sequence>
<evidence type="ECO:0000313" key="1">
    <source>
        <dbReference type="EMBL" id="CAF1397428.1"/>
    </source>
</evidence>
<dbReference type="OrthoDB" id="445007at2759"/>
<evidence type="ECO:0000313" key="3">
    <source>
        <dbReference type="Proteomes" id="UP000663829"/>
    </source>
</evidence>
<dbReference type="Proteomes" id="UP000681722">
    <property type="component" value="Unassembled WGS sequence"/>
</dbReference>
<evidence type="ECO:0000313" key="2">
    <source>
        <dbReference type="EMBL" id="CAF4291563.1"/>
    </source>
</evidence>
<dbReference type="EMBL" id="CAJNOQ010017344">
    <property type="protein sequence ID" value="CAF1397428.1"/>
    <property type="molecule type" value="Genomic_DNA"/>
</dbReference>
<comment type="caution">
    <text evidence="1">The sequence shown here is derived from an EMBL/GenBank/DDBJ whole genome shotgun (WGS) entry which is preliminary data.</text>
</comment>
<proteinExistence type="predicted"/>
<dbReference type="Gene3D" id="2.60.120.620">
    <property type="entry name" value="q2cbj1_9rhob like domain"/>
    <property type="match status" value="1"/>
</dbReference>
<dbReference type="InterPro" id="IPR008775">
    <property type="entry name" value="Phytyl_CoA_dOase-like"/>
</dbReference>
<dbReference type="PANTHER" id="PTHR31630:SF10">
    <property type="entry name" value="PHYTANOYL-COA DIOXYGENASE"/>
    <property type="match status" value="1"/>
</dbReference>
<organism evidence="1 3">
    <name type="scientific">Didymodactylos carnosus</name>
    <dbReference type="NCBI Taxonomy" id="1234261"/>
    <lineage>
        <taxon>Eukaryota</taxon>
        <taxon>Metazoa</taxon>
        <taxon>Spiralia</taxon>
        <taxon>Gnathifera</taxon>
        <taxon>Rotifera</taxon>
        <taxon>Eurotatoria</taxon>
        <taxon>Bdelloidea</taxon>
        <taxon>Philodinida</taxon>
        <taxon>Philodinidae</taxon>
        <taxon>Didymodactylos</taxon>
    </lineage>
</organism>
<dbReference type="Proteomes" id="UP000663829">
    <property type="component" value="Unassembled WGS sequence"/>
</dbReference>
<name>A0A815KS41_9BILA</name>
<feature type="non-terminal residue" evidence="1">
    <location>
        <position position="1"/>
    </location>
</feature>
<evidence type="ECO:0008006" key="4">
    <source>
        <dbReference type="Google" id="ProtNLM"/>
    </source>
</evidence>
<protein>
    <recommendedName>
        <fullName evidence="4">Phytanoyl-CoA dioxygenase</fullName>
    </recommendedName>
</protein>
<dbReference type="Pfam" id="PF05721">
    <property type="entry name" value="PhyH"/>
    <property type="match status" value="1"/>
</dbReference>
<keyword evidence="3" id="KW-1185">Reference proteome</keyword>
<accession>A0A815KS41</accession>
<reference evidence="1" key="1">
    <citation type="submission" date="2021-02" db="EMBL/GenBank/DDBJ databases">
        <authorList>
            <person name="Nowell W R."/>
        </authorList>
    </citation>
    <scope>NUCLEOTIDE SEQUENCE</scope>
</reference>